<dbReference type="EMBL" id="KV750187">
    <property type="protein sequence ID" value="OCL05886.1"/>
    <property type="molecule type" value="Genomic_DNA"/>
</dbReference>
<dbReference type="Proteomes" id="UP000250140">
    <property type="component" value="Unassembled WGS sequence"/>
</dbReference>
<dbReference type="GO" id="GO:0006629">
    <property type="term" value="P:lipid metabolic process"/>
    <property type="evidence" value="ECO:0007669"/>
    <property type="project" value="InterPro"/>
</dbReference>
<dbReference type="OrthoDB" id="1461976at2759"/>
<organism evidence="3 4">
    <name type="scientific">Glonium stellatum</name>
    <dbReference type="NCBI Taxonomy" id="574774"/>
    <lineage>
        <taxon>Eukaryota</taxon>
        <taxon>Fungi</taxon>
        <taxon>Dikarya</taxon>
        <taxon>Ascomycota</taxon>
        <taxon>Pezizomycotina</taxon>
        <taxon>Dothideomycetes</taxon>
        <taxon>Pleosporomycetidae</taxon>
        <taxon>Gloniales</taxon>
        <taxon>Gloniaceae</taxon>
        <taxon>Glonium</taxon>
    </lineage>
</organism>
<sequence length="420" mass="47007">MSGQTITIESASFPSALSQRKIPVQSVNDEFENLVDLNGNEFKVPDYTIKDIRGAIPPECFNRSTIRGLGYVLRDLVLLSSTFYLFNTYATPAYVPWRVVRFALWSLYGFLNGLFGTGIWVLAHECGHYAFSPSKTVNDTVGWLLHSALLVPYFSWKISHGKHHKSTGHMERDMVFVPRTRAQYAKRFGYAVEQLTELAEDTPAYTASFLLARQLFGWPVYLLANDTGHNYHEGQPEGRGRGKANGFFGGVNHFNPSSPLFEAKDAKYIALSDLGLLMTGTALYLIGSSHGWWNLAVWYFLPWMWVNHWLVAITFLQHTDPTLPHYTATSWTFLRGAATTIDRDLGPLGRHLFHGIVDTHVLHHYVSSIPFYHAARATRAIRPVPLPRRWRGRLEGVCGGVVDGGEGVSVGRAVCGECGA</sequence>
<dbReference type="AlphaFoldDB" id="A0A8E2EW58"/>
<dbReference type="InterPro" id="IPR012171">
    <property type="entry name" value="Fatty_acid_desaturase"/>
</dbReference>
<dbReference type="Pfam" id="PF00487">
    <property type="entry name" value="FA_desaturase"/>
    <property type="match status" value="1"/>
</dbReference>
<reference evidence="3 4" key="1">
    <citation type="journal article" date="2016" name="Nat. Commun.">
        <title>Ectomycorrhizal ecology is imprinted in the genome of the dominant symbiotic fungus Cenococcum geophilum.</title>
        <authorList>
            <consortium name="DOE Joint Genome Institute"/>
            <person name="Peter M."/>
            <person name="Kohler A."/>
            <person name="Ohm R.A."/>
            <person name="Kuo A."/>
            <person name="Krutzmann J."/>
            <person name="Morin E."/>
            <person name="Arend M."/>
            <person name="Barry K.W."/>
            <person name="Binder M."/>
            <person name="Choi C."/>
            <person name="Clum A."/>
            <person name="Copeland A."/>
            <person name="Grisel N."/>
            <person name="Haridas S."/>
            <person name="Kipfer T."/>
            <person name="LaButti K."/>
            <person name="Lindquist E."/>
            <person name="Lipzen A."/>
            <person name="Maire R."/>
            <person name="Meier B."/>
            <person name="Mihaltcheva S."/>
            <person name="Molinier V."/>
            <person name="Murat C."/>
            <person name="Poggeler S."/>
            <person name="Quandt C.A."/>
            <person name="Sperisen C."/>
            <person name="Tritt A."/>
            <person name="Tisserant E."/>
            <person name="Crous P.W."/>
            <person name="Henrissat B."/>
            <person name="Nehls U."/>
            <person name="Egli S."/>
            <person name="Spatafora J.W."/>
            <person name="Grigoriev I.V."/>
            <person name="Martin F.M."/>
        </authorList>
    </citation>
    <scope>NUCLEOTIDE SEQUENCE [LARGE SCALE GENOMIC DNA]</scope>
    <source>
        <strain evidence="3 4">CBS 207.34</strain>
    </source>
</reference>
<keyword evidence="1" id="KW-0472">Membrane</keyword>
<evidence type="ECO:0000256" key="1">
    <source>
        <dbReference type="SAM" id="Phobius"/>
    </source>
</evidence>
<dbReference type="GO" id="GO:0016491">
    <property type="term" value="F:oxidoreductase activity"/>
    <property type="evidence" value="ECO:0007669"/>
    <property type="project" value="InterPro"/>
</dbReference>
<name>A0A8E2EW58_9PEZI</name>
<feature type="non-terminal residue" evidence="3">
    <location>
        <position position="1"/>
    </location>
</feature>
<proteinExistence type="predicted"/>
<dbReference type="CDD" id="cd03507">
    <property type="entry name" value="Delta12-FADS-like"/>
    <property type="match status" value="1"/>
</dbReference>
<keyword evidence="1" id="KW-0812">Transmembrane</keyword>
<gene>
    <name evidence="3" type="ORF">AOQ84DRAFT_390573</name>
</gene>
<protein>
    <recommendedName>
        <fullName evidence="2">Fatty acid desaturase domain-containing protein</fullName>
    </recommendedName>
</protein>
<evidence type="ECO:0000313" key="4">
    <source>
        <dbReference type="Proteomes" id="UP000250140"/>
    </source>
</evidence>
<evidence type="ECO:0000313" key="3">
    <source>
        <dbReference type="EMBL" id="OCL05886.1"/>
    </source>
</evidence>
<keyword evidence="1" id="KW-1133">Transmembrane helix</keyword>
<dbReference type="PANTHER" id="PTHR32100">
    <property type="entry name" value="OMEGA-6 FATTY ACID DESATURASE, CHLOROPLASTIC"/>
    <property type="match status" value="1"/>
</dbReference>
<feature type="transmembrane region" description="Helical" evidence="1">
    <location>
        <begin position="102"/>
        <end position="123"/>
    </location>
</feature>
<feature type="domain" description="Fatty acid desaturase" evidence="2">
    <location>
        <begin position="105"/>
        <end position="386"/>
    </location>
</feature>
<dbReference type="InterPro" id="IPR005804">
    <property type="entry name" value="FA_desaturase_dom"/>
</dbReference>
<keyword evidence="4" id="KW-1185">Reference proteome</keyword>
<accession>A0A8E2EW58</accession>
<evidence type="ECO:0000259" key="2">
    <source>
        <dbReference type="Pfam" id="PF00487"/>
    </source>
</evidence>